<dbReference type="EMBL" id="FQVD01000010">
    <property type="protein sequence ID" value="SHF01674.1"/>
    <property type="molecule type" value="Genomic_DNA"/>
</dbReference>
<organism evidence="1 2">
    <name type="scientific">Bacteroides faecichinchillae</name>
    <dbReference type="NCBI Taxonomy" id="871325"/>
    <lineage>
        <taxon>Bacteria</taxon>
        <taxon>Pseudomonadati</taxon>
        <taxon>Bacteroidota</taxon>
        <taxon>Bacteroidia</taxon>
        <taxon>Bacteroidales</taxon>
        <taxon>Bacteroidaceae</taxon>
        <taxon>Bacteroides</taxon>
    </lineage>
</organism>
<evidence type="ECO:0000313" key="1">
    <source>
        <dbReference type="EMBL" id="SHF01674.1"/>
    </source>
</evidence>
<dbReference type="AlphaFoldDB" id="A0A1M4Y784"/>
<keyword evidence="2" id="KW-1185">Reference proteome</keyword>
<reference evidence="1 2" key="1">
    <citation type="submission" date="2016-11" db="EMBL/GenBank/DDBJ databases">
        <authorList>
            <person name="Jaros S."/>
            <person name="Januszkiewicz K."/>
            <person name="Wedrychowicz H."/>
        </authorList>
    </citation>
    <scope>NUCLEOTIDE SEQUENCE [LARGE SCALE GENOMIC DNA]</scope>
    <source>
        <strain evidence="1 2">DSM 26883</strain>
    </source>
</reference>
<dbReference type="STRING" id="871325.SAMN05444349_1107"/>
<accession>A0A1M4Y784</accession>
<evidence type="ECO:0000313" key="2">
    <source>
        <dbReference type="Proteomes" id="UP000184436"/>
    </source>
</evidence>
<dbReference type="Proteomes" id="UP000184436">
    <property type="component" value="Unassembled WGS sequence"/>
</dbReference>
<proteinExistence type="predicted"/>
<sequence length="62" mass="7113">MWLANLDKYSDTCKQQTFIGGKIWNIEIRLGSFVIGCALKDGRNKIGLIQKNARMDRLYCTC</sequence>
<protein>
    <submittedName>
        <fullName evidence="1">Uncharacterized protein</fullName>
    </submittedName>
</protein>
<name>A0A1M4Y784_9BACE</name>
<gene>
    <name evidence="1" type="ORF">SAMN05444349_1107</name>
</gene>